<dbReference type="SUPFAM" id="SSF49503">
    <property type="entry name" value="Cupredoxins"/>
    <property type="match status" value="3"/>
</dbReference>
<keyword evidence="1" id="KW-0479">Metal-binding</keyword>
<evidence type="ECO:0000256" key="5">
    <source>
        <dbReference type="SAM" id="SignalP"/>
    </source>
</evidence>
<proteinExistence type="predicted"/>
<dbReference type="InterPro" id="IPR045087">
    <property type="entry name" value="Cu-oxidase_fam"/>
</dbReference>
<reference evidence="9" key="1">
    <citation type="submission" date="2022-12" db="EMBL/GenBank/DDBJ databases">
        <title>Draft genome sequence of the thermophilic strain Brevibacillus thermoruber HT42, isolated from Los Humeros, Puebla, Mexico, with biotechnological potential.</title>
        <authorList>
            <person name="Lara Sanchez J."/>
            <person name="Solis Palacios R."/>
            <person name="Bustos Baena A.S."/>
            <person name="Ruz Baez A.E."/>
            <person name="Espinosa Luna G."/>
            <person name="Oliart Ros R.M."/>
        </authorList>
    </citation>
    <scope>NUCLEOTIDE SEQUENCE</scope>
    <source>
        <strain evidence="9">HT42</strain>
    </source>
</reference>
<dbReference type="GO" id="GO:0016491">
    <property type="term" value="F:oxidoreductase activity"/>
    <property type="evidence" value="ECO:0007669"/>
    <property type="project" value="UniProtKB-KW"/>
</dbReference>
<dbReference type="PROSITE" id="PS00079">
    <property type="entry name" value="MULTICOPPER_OXIDASE1"/>
    <property type="match status" value="1"/>
</dbReference>
<gene>
    <name evidence="9" type="ORF">O3V59_20045</name>
</gene>
<dbReference type="CDD" id="cd13860">
    <property type="entry name" value="CuRO_1_2dMco_1"/>
    <property type="match status" value="1"/>
</dbReference>
<dbReference type="AlphaFoldDB" id="A0A9X3TUR2"/>
<dbReference type="Gene3D" id="2.60.40.420">
    <property type="entry name" value="Cupredoxins - blue copper proteins"/>
    <property type="match status" value="2"/>
</dbReference>
<dbReference type="Pfam" id="PF07732">
    <property type="entry name" value="Cu-oxidase_3"/>
    <property type="match status" value="1"/>
</dbReference>
<feature type="region of interest" description="Disordered" evidence="4">
    <location>
        <begin position="194"/>
        <end position="218"/>
    </location>
</feature>
<protein>
    <submittedName>
        <fullName evidence="9">Multicopper oxidase family protein</fullName>
    </submittedName>
</protein>
<feature type="domain" description="Plastocyanin-like" evidence="7">
    <location>
        <begin position="442"/>
        <end position="546"/>
    </location>
</feature>
<keyword evidence="2" id="KW-0560">Oxidoreductase</keyword>
<dbReference type="InterPro" id="IPR001117">
    <property type="entry name" value="Cu-oxidase_2nd"/>
</dbReference>
<keyword evidence="3" id="KW-0186">Copper</keyword>
<accession>A0A9X3TUR2</accession>
<dbReference type="Proteomes" id="UP001151071">
    <property type="component" value="Unassembled WGS sequence"/>
</dbReference>
<dbReference type="Pfam" id="PF07731">
    <property type="entry name" value="Cu-oxidase_2"/>
    <property type="match status" value="1"/>
</dbReference>
<dbReference type="InterPro" id="IPR008972">
    <property type="entry name" value="Cupredoxin"/>
</dbReference>
<dbReference type="InterPro" id="IPR011707">
    <property type="entry name" value="Cu-oxidase-like_N"/>
</dbReference>
<evidence type="ECO:0000259" key="7">
    <source>
        <dbReference type="Pfam" id="PF07731"/>
    </source>
</evidence>
<feature type="domain" description="Plastocyanin-like" evidence="8">
    <location>
        <begin position="64"/>
        <end position="173"/>
    </location>
</feature>
<evidence type="ECO:0000256" key="2">
    <source>
        <dbReference type="ARBA" id="ARBA00023002"/>
    </source>
</evidence>
<keyword evidence="5" id="KW-0732">Signal</keyword>
<dbReference type="PANTHER" id="PTHR11709:SF394">
    <property type="entry name" value="FI03373P-RELATED"/>
    <property type="match status" value="1"/>
</dbReference>
<evidence type="ECO:0000313" key="9">
    <source>
        <dbReference type="EMBL" id="MDA5110635.1"/>
    </source>
</evidence>
<dbReference type="Pfam" id="PF00394">
    <property type="entry name" value="Cu-oxidase"/>
    <property type="match status" value="1"/>
</dbReference>
<keyword evidence="10" id="KW-1185">Reference proteome</keyword>
<dbReference type="CDD" id="cd04202">
    <property type="entry name" value="CuRO_D2_2dMcoN_like"/>
    <property type="match status" value="2"/>
</dbReference>
<evidence type="ECO:0000256" key="3">
    <source>
        <dbReference type="ARBA" id="ARBA00023008"/>
    </source>
</evidence>
<evidence type="ECO:0000313" key="10">
    <source>
        <dbReference type="Proteomes" id="UP001151071"/>
    </source>
</evidence>
<evidence type="ECO:0000256" key="1">
    <source>
        <dbReference type="ARBA" id="ARBA00022723"/>
    </source>
</evidence>
<dbReference type="InterPro" id="IPR033138">
    <property type="entry name" value="Cu_oxidase_CS"/>
</dbReference>
<organism evidence="9 10">
    <name type="scientific">Brevibacillus thermoruber</name>
    <dbReference type="NCBI Taxonomy" id="33942"/>
    <lineage>
        <taxon>Bacteria</taxon>
        <taxon>Bacillati</taxon>
        <taxon>Bacillota</taxon>
        <taxon>Bacilli</taxon>
        <taxon>Bacillales</taxon>
        <taxon>Paenibacillaceae</taxon>
        <taxon>Brevibacillus</taxon>
    </lineage>
</organism>
<dbReference type="PROSITE" id="PS00080">
    <property type="entry name" value="MULTICOPPER_OXIDASE2"/>
    <property type="match status" value="1"/>
</dbReference>
<dbReference type="EMBL" id="JAPYYP010000037">
    <property type="protein sequence ID" value="MDA5110635.1"/>
    <property type="molecule type" value="Genomic_DNA"/>
</dbReference>
<evidence type="ECO:0000259" key="8">
    <source>
        <dbReference type="Pfam" id="PF07732"/>
    </source>
</evidence>
<dbReference type="GO" id="GO:0005507">
    <property type="term" value="F:copper ion binding"/>
    <property type="evidence" value="ECO:0007669"/>
    <property type="project" value="InterPro"/>
</dbReference>
<feature type="compositionally biased region" description="Gly residues" evidence="4">
    <location>
        <begin position="194"/>
        <end position="204"/>
    </location>
</feature>
<name>A0A9X3TUR2_9BACL</name>
<evidence type="ECO:0000256" key="4">
    <source>
        <dbReference type="SAM" id="MobiDB-lite"/>
    </source>
</evidence>
<evidence type="ECO:0000259" key="6">
    <source>
        <dbReference type="Pfam" id="PF00394"/>
    </source>
</evidence>
<feature type="domain" description="Plastocyanin-like" evidence="6">
    <location>
        <begin position="278"/>
        <end position="372"/>
    </location>
</feature>
<feature type="signal peptide" evidence="5">
    <location>
        <begin position="1"/>
        <end position="19"/>
    </location>
</feature>
<comment type="caution">
    <text evidence="9">The sequence shown here is derived from an EMBL/GenBank/DDBJ whole genome shotgun (WGS) entry which is preliminary data.</text>
</comment>
<dbReference type="InterPro" id="IPR002355">
    <property type="entry name" value="Cu_oxidase_Cu_BS"/>
</dbReference>
<dbReference type="InterPro" id="IPR011706">
    <property type="entry name" value="Cu-oxidase_C"/>
</dbReference>
<dbReference type="PANTHER" id="PTHR11709">
    <property type="entry name" value="MULTI-COPPER OXIDASE"/>
    <property type="match status" value="1"/>
</dbReference>
<feature type="chain" id="PRO_5040723494" evidence="5">
    <location>
        <begin position="20"/>
        <end position="565"/>
    </location>
</feature>
<sequence>MKRTLMFGTAGAVIFAALAAGVFLSGNDSGTRAHAQYMAEPVVTQENGRTVRSFELVAKEADWPLSADKTVRVWAYNGVVPGSQIRAKVGDVIRVTLKNELTEPTSIHWHGYPVPNGMDGIPGITQNAVRPGETFTYEFKATIPGTYWYHSHQDSANQVDRGLYGTLVVEEKEEQGVQRDYTLVLDEWNTAALQGGGTDHGGMNHGQSDPGRADMSSMSHGNMNHGSMSVPHVDHGHMGMAGGNGGTMSHGTHGSGSAAEGTPGTGMAPGAMHDRMMREMYTTFTVNGKSGAAIEPLEVAKGERVRLRFVNAGFQSHLIHLHGQEYAIVSTDGQTIQEPPTVKDRPFTIAPGERYDVEFVAHADSDWVIESHDESDAARQMVIPVKVKGGKDNSLAAADTVKAEPVDIAGYGQAGGGAFDLSMTYDVEYRMELGETMGRDGMEPLFTINGRTYPDIKPLQVKQGDKVKVTLVNKGSSDHPMHLHGHFFQVLSRNGTPLSGAPLMKDTLNVKPGESYVVAFAADNPGEWMFHCHDLHHAAAGMVSTVHYEGSPKFVEDPAVGNNPH</sequence>